<dbReference type="InterPro" id="IPR055285">
    <property type="entry name" value="ANKRD13_C"/>
</dbReference>
<organism evidence="11 12">
    <name type="scientific">Tetrahymena thermophila (strain SB210)</name>
    <dbReference type="NCBI Taxonomy" id="312017"/>
    <lineage>
        <taxon>Eukaryota</taxon>
        <taxon>Sar</taxon>
        <taxon>Alveolata</taxon>
        <taxon>Ciliophora</taxon>
        <taxon>Intramacronucleata</taxon>
        <taxon>Oligohymenophorea</taxon>
        <taxon>Hymenostomatida</taxon>
        <taxon>Tetrahymenina</taxon>
        <taxon>Tetrahymenidae</taxon>
        <taxon>Tetrahymena</taxon>
    </lineage>
</organism>
<keyword evidence="12" id="KW-1185">Reference proteome</keyword>
<name>Q245C3_TETTS</name>
<evidence type="ECO:0000313" key="11">
    <source>
        <dbReference type="EMBL" id="EAS03441.2"/>
    </source>
</evidence>
<dbReference type="STRING" id="312017.Q245C3"/>
<evidence type="ECO:0000256" key="7">
    <source>
        <dbReference type="ARBA" id="ARBA00037107"/>
    </source>
</evidence>
<keyword evidence="5" id="KW-0472">Membrane</keyword>
<comment type="subcellular location">
    <subcellularLocation>
        <location evidence="1">Endoplasmic reticulum membrane</location>
    </subcellularLocation>
</comment>
<evidence type="ECO:0000313" key="12">
    <source>
        <dbReference type="Proteomes" id="UP000009168"/>
    </source>
</evidence>
<dbReference type="PANTHER" id="PTHR12447:SF25">
    <property type="entry name" value="ANKYRIN REPEAT DOMAIN-CONTAINING PROTEIN 13C"/>
    <property type="match status" value="1"/>
</dbReference>
<dbReference type="RefSeq" id="XP_001023686.2">
    <property type="nucleotide sequence ID" value="XM_001023686.2"/>
</dbReference>
<evidence type="ECO:0000256" key="4">
    <source>
        <dbReference type="ARBA" id="ARBA00023043"/>
    </source>
</evidence>
<sequence>MKQKVEIKQQFQQYDGVFRKDSSSSIQNRLENQQANHHNDVQKTPQTQVAQKNYLKNQSISSKQDKNTLFDDSDFVITEDSNENGIAANLQSLDMKRYSDRNNYFNNSIRVFNLQKNKSYSNFQNSNDSQQINEFQNHQAFSYSQHQSLEFFNDNKQQQLSIKKEIEHNTQYNTNKSNISNSKTEMIVMKINKFDYELQEEIINSQSKQNILNQNCNNKNIQNSNQSHKQGSLENIIDIQGSDDVQKQQFQSKQQKIQNKILNNICQTKGVQESMLKNNKQKNEQQLLHESAKLDDQITNQIQLIKGCNSQNKRNSTNCQQEDKTQQMQNSQVRGRKFNQSEENIKEDVSPSPPNISRIEVQNEQQIHLLYIAKNNNMTRQENNRYQSEPVTLFMNNDSVSLFPQKEYCAAGGDIQTENNQEIEIINDDFNIQQKQNVIEVSNNSFEQEQEQEHTQNIQNHSILNSNTFIVKKNPVTPPRQQHKLQEYTNNNNNNSFFHSPIEDQKNINESDFFQKNSSLPILKANSDLDAFRLHNKMLDNQQLADYQFCNQKKDTEQTNSVINEKDISQILHHAERDDLKSFPQTPNKILNSNSITVFFQNQQEIINLIFQNDILSLKKLIQGFSNQQKNIPDSNGNTLLYLATKLALKQDKYFDIFKYLLQNGGNPRIRNKEGWSPLDEAIFFKNVKLTTTLFEYIYQSKKKKITEQLIQLNTLLPSLPDCYIEIKWHFESMIPFLGYFAPSDTFRFWKIGTNFRLDTTLVGFNNLKCKRRNMSLLFKNQQLYLVNKSNKTITDPQEQLDTEEKKKIIQDLLESKPFNSSFDVTQCTVQPSKAWNGKIIKKKIANYNAEQYNMKLTYEYIIKNKSEMGESIYENNDIYQKSLFNHKESSNNPHIVRSASINNDAVKNNNKKQIQTSHSKEKEIKKTTFSLWMSKDYPIHFKQFLPVLQVLERTNPILSRLNEFLNKDEVKTLFQNEGFPVKIQIPLNYTIKSTIDFSDFKFLNSQSEELKNIFDIDPTYQVIPRKIAQKTLTRSKKRMILANMITA</sequence>
<dbReference type="InterPro" id="IPR036770">
    <property type="entry name" value="Ankyrin_rpt-contain_sf"/>
</dbReference>
<dbReference type="SUPFAM" id="SSF48403">
    <property type="entry name" value="Ankyrin repeat"/>
    <property type="match status" value="1"/>
</dbReference>
<dbReference type="OrthoDB" id="1938156at2759"/>
<evidence type="ECO:0000256" key="1">
    <source>
        <dbReference type="ARBA" id="ARBA00004586"/>
    </source>
</evidence>
<dbReference type="InterPro" id="IPR002110">
    <property type="entry name" value="Ankyrin_rpt"/>
</dbReference>
<proteinExistence type="predicted"/>
<dbReference type="PANTHER" id="PTHR12447">
    <property type="entry name" value="ANKYRIN REPEAT DOMAIN-CONTAINING PROTEIN 13"/>
    <property type="match status" value="1"/>
</dbReference>
<keyword evidence="2" id="KW-0677">Repeat</keyword>
<feature type="region of interest" description="Disordered" evidence="9">
    <location>
        <begin position="16"/>
        <end position="45"/>
    </location>
</feature>
<feature type="domain" description="Ankyrin repeat" evidence="10">
    <location>
        <begin position="757"/>
        <end position="1013"/>
    </location>
</feature>
<dbReference type="PROSITE" id="PS50088">
    <property type="entry name" value="ANK_REPEAT"/>
    <property type="match status" value="1"/>
</dbReference>
<feature type="region of interest" description="Disordered" evidence="9">
    <location>
        <begin position="309"/>
        <end position="356"/>
    </location>
</feature>
<evidence type="ECO:0000256" key="9">
    <source>
        <dbReference type="SAM" id="MobiDB-lite"/>
    </source>
</evidence>
<evidence type="ECO:0000256" key="6">
    <source>
        <dbReference type="ARBA" id="ARBA00023186"/>
    </source>
</evidence>
<dbReference type="Pfam" id="PF11904">
    <property type="entry name" value="ANKRD13_C"/>
    <property type="match status" value="1"/>
</dbReference>
<keyword evidence="6" id="KW-0143">Chaperone</keyword>
<evidence type="ECO:0000256" key="2">
    <source>
        <dbReference type="ARBA" id="ARBA00022737"/>
    </source>
</evidence>
<dbReference type="GO" id="GO:0005789">
    <property type="term" value="C:endoplasmic reticulum membrane"/>
    <property type="evidence" value="ECO:0007669"/>
    <property type="project" value="UniProtKB-SubCell"/>
</dbReference>
<evidence type="ECO:0000259" key="10">
    <source>
        <dbReference type="Pfam" id="PF11904"/>
    </source>
</evidence>
<feature type="compositionally biased region" description="Polar residues" evidence="9">
    <location>
        <begin position="23"/>
        <end position="45"/>
    </location>
</feature>
<gene>
    <name evidence="11" type="ORF">TTHERM_00732880</name>
</gene>
<reference evidence="12" key="1">
    <citation type="journal article" date="2006" name="PLoS Biol.">
        <title>Macronuclear genome sequence of the ciliate Tetrahymena thermophila, a model eukaryote.</title>
        <authorList>
            <person name="Eisen J.A."/>
            <person name="Coyne R.S."/>
            <person name="Wu M."/>
            <person name="Wu D."/>
            <person name="Thiagarajan M."/>
            <person name="Wortman J.R."/>
            <person name="Badger J.H."/>
            <person name="Ren Q."/>
            <person name="Amedeo P."/>
            <person name="Jones K.M."/>
            <person name="Tallon L.J."/>
            <person name="Delcher A.L."/>
            <person name="Salzberg S.L."/>
            <person name="Silva J.C."/>
            <person name="Haas B.J."/>
            <person name="Majoros W.H."/>
            <person name="Farzad M."/>
            <person name="Carlton J.M."/>
            <person name="Smith R.K. Jr."/>
            <person name="Garg J."/>
            <person name="Pearlman R.E."/>
            <person name="Karrer K.M."/>
            <person name="Sun L."/>
            <person name="Manning G."/>
            <person name="Elde N.C."/>
            <person name="Turkewitz A.P."/>
            <person name="Asai D.J."/>
            <person name="Wilkes D.E."/>
            <person name="Wang Y."/>
            <person name="Cai H."/>
            <person name="Collins K."/>
            <person name="Stewart B.A."/>
            <person name="Lee S.R."/>
            <person name="Wilamowska K."/>
            <person name="Weinberg Z."/>
            <person name="Ruzzo W.L."/>
            <person name="Wloga D."/>
            <person name="Gaertig J."/>
            <person name="Frankel J."/>
            <person name="Tsao C.-C."/>
            <person name="Gorovsky M.A."/>
            <person name="Keeling P.J."/>
            <person name="Waller R.F."/>
            <person name="Patron N.J."/>
            <person name="Cherry J.M."/>
            <person name="Stover N.A."/>
            <person name="Krieger C.J."/>
            <person name="del Toro C."/>
            <person name="Ryder H.F."/>
            <person name="Williamson S.C."/>
            <person name="Barbeau R.A."/>
            <person name="Hamilton E.P."/>
            <person name="Orias E."/>
        </authorList>
    </citation>
    <scope>NUCLEOTIDE SEQUENCE [LARGE SCALE GENOMIC DNA]</scope>
    <source>
        <strain evidence="12">SB210</strain>
    </source>
</reference>
<evidence type="ECO:0000256" key="5">
    <source>
        <dbReference type="ARBA" id="ARBA00023136"/>
    </source>
</evidence>
<feature type="compositionally biased region" description="Polar residues" evidence="9">
    <location>
        <begin position="309"/>
        <end position="333"/>
    </location>
</feature>
<evidence type="ECO:0000256" key="8">
    <source>
        <dbReference type="PROSITE-ProRule" id="PRU00023"/>
    </source>
</evidence>
<protein>
    <submittedName>
        <fullName evidence="11">GPCR-chaperone protein</fullName>
    </submittedName>
</protein>
<dbReference type="HOGENOM" id="CLU_292805_0_0_1"/>
<keyword evidence="4 8" id="KW-0040">ANK repeat</keyword>
<dbReference type="InterPro" id="IPR021832">
    <property type="entry name" value="ANKRD13"/>
</dbReference>
<dbReference type="KEGG" id="tet:TTHERM_00732880"/>
<accession>Q245C3</accession>
<feature type="repeat" description="ANK" evidence="8">
    <location>
        <begin position="636"/>
        <end position="673"/>
    </location>
</feature>
<dbReference type="Proteomes" id="UP000009168">
    <property type="component" value="Unassembled WGS sequence"/>
</dbReference>
<dbReference type="GeneID" id="7847103"/>
<feature type="compositionally biased region" description="Basic and acidic residues" evidence="9">
    <location>
        <begin position="339"/>
        <end position="349"/>
    </location>
</feature>
<evidence type="ECO:0000256" key="3">
    <source>
        <dbReference type="ARBA" id="ARBA00022824"/>
    </source>
</evidence>
<dbReference type="InParanoid" id="Q245C3"/>
<comment type="function">
    <text evidence="7">Acts as a molecular chaperone for G protein-coupled receptors, regulating their biogenesis and exit from the ER.</text>
</comment>
<dbReference type="AlphaFoldDB" id="Q245C3"/>
<dbReference type="Gene3D" id="1.25.40.20">
    <property type="entry name" value="Ankyrin repeat-containing domain"/>
    <property type="match status" value="1"/>
</dbReference>
<dbReference type="eggNOG" id="KOG0522">
    <property type="taxonomic scope" value="Eukaryota"/>
</dbReference>
<dbReference type="EMBL" id="GG662485">
    <property type="protein sequence ID" value="EAS03441.2"/>
    <property type="molecule type" value="Genomic_DNA"/>
</dbReference>
<keyword evidence="3" id="KW-0256">Endoplasmic reticulum</keyword>